<dbReference type="InterPro" id="IPR024072">
    <property type="entry name" value="DHFR-like_dom_sf"/>
</dbReference>
<keyword evidence="3" id="KW-1185">Reference proteome</keyword>
<dbReference type="SUPFAM" id="SSF53597">
    <property type="entry name" value="Dihydrofolate reductase-like"/>
    <property type="match status" value="1"/>
</dbReference>
<dbReference type="Pfam" id="PF01872">
    <property type="entry name" value="RibD_C"/>
    <property type="match status" value="1"/>
</dbReference>
<dbReference type="EMBL" id="MWZD01000016">
    <property type="protein sequence ID" value="PRI11417.1"/>
    <property type="molecule type" value="Genomic_DNA"/>
</dbReference>
<dbReference type="PANTHER" id="PTHR38011">
    <property type="entry name" value="DIHYDROFOLATE REDUCTASE FAMILY PROTEIN (AFU_ORTHOLOGUE AFUA_8G06820)"/>
    <property type="match status" value="1"/>
</dbReference>
<comment type="caution">
    <text evidence="2">The sequence shown here is derived from an EMBL/GenBank/DDBJ whole genome shotgun (WGS) entry which is preliminary data.</text>
</comment>
<dbReference type="Proteomes" id="UP000238650">
    <property type="component" value="Unassembled WGS sequence"/>
</dbReference>
<organism evidence="2 3">
    <name type="scientific">Leucobacter massiliensis</name>
    <dbReference type="NCBI Taxonomy" id="1686285"/>
    <lineage>
        <taxon>Bacteria</taxon>
        <taxon>Bacillati</taxon>
        <taxon>Actinomycetota</taxon>
        <taxon>Actinomycetes</taxon>
        <taxon>Micrococcales</taxon>
        <taxon>Microbacteriaceae</taxon>
        <taxon>Leucobacter</taxon>
    </lineage>
</organism>
<reference evidence="2 3" key="1">
    <citation type="journal article" date="2017" name="New Microbes New Infect">
        <title>Genome sequence of 'Leucobacter massiliensis' sp. nov. isolated from human pharynx after travel to the 2014 Hajj.</title>
        <authorList>
            <person name="Leangapichart T."/>
            <person name="Gautret P."/>
            <person name="Nguyen T.T."/>
            <person name="Armstrong N."/>
            <person name="Rolain J.M."/>
        </authorList>
    </citation>
    <scope>NUCLEOTIDE SEQUENCE [LARGE SCALE GENOMIC DNA]</scope>
    <source>
        <strain evidence="2 3">122RC15</strain>
    </source>
</reference>
<accession>A0A2S9QPA2</accession>
<evidence type="ECO:0000259" key="1">
    <source>
        <dbReference type="Pfam" id="PF01872"/>
    </source>
</evidence>
<feature type="domain" description="Bacterial bifunctional deaminase-reductase C-terminal" evidence="1">
    <location>
        <begin position="85"/>
        <end position="180"/>
    </location>
</feature>
<dbReference type="InterPro" id="IPR050765">
    <property type="entry name" value="Riboflavin_Biosynth_HTPR"/>
</dbReference>
<evidence type="ECO:0000313" key="3">
    <source>
        <dbReference type="Proteomes" id="UP000238650"/>
    </source>
</evidence>
<sequence length="201" mass="21568">MSVVPGSVARMGQIIYDAATTLNGFIADQQHSLDWLFAVEGGEQPEEGLYPAHATVLVEGAHSYEWVLRHERLLERPERWGELYGEKPIFVFTSRELPLPAGADVRFVSGEVAAALPAIRAAAGSGDIWVLGGGELAGRFFDAGALDRIELSVAPAALPSGAPLLPRRIGPERLRLREARPVGQFARLAYDVLPAHAAPAA</sequence>
<protein>
    <submittedName>
        <fullName evidence="2">Deaminase</fullName>
    </submittedName>
</protein>
<dbReference type="PANTHER" id="PTHR38011:SF11">
    <property type="entry name" value="2,5-DIAMINO-6-RIBOSYLAMINO-4(3H)-PYRIMIDINONE 5'-PHOSPHATE REDUCTASE"/>
    <property type="match status" value="1"/>
</dbReference>
<dbReference type="GO" id="GO:0008703">
    <property type="term" value="F:5-amino-6-(5-phosphoribosylamino)uracil reductase activity"/>
    <property type="evidence" value="ECO:0007669"/>
    <property type="project" value="InterPro"/>
</dbReference>
<dbReference type="GO" id="GO:0009231">
    <property type="term" value="P:riboflavin biosynthetic process"/>
    <property type="evidence" value="ECO:0007669"/>
    <property type="project" value="InterPro"/>
</dbReference>
<name>A0A2S9QPA2_9MICO</name>
<dbReference type="Gene3D" id="3.40.430.10">
    <property type="entry name" value="Dihydrofolate Reductase, subunit A"/>
    <property type="match status" value="1"/>
</dbReference>
<dbReference type="InterPro" id="IPR002734">
    <property type="entry name" value="RibDG_C"/>
</dbReference>
<gene>
    <name evidence="2" type="ORF">B4915_06140</name>
</gene>
<dbReference type="AlphaFoldDB" id="A0A2S9QPA2"/>
<proteinExistence type="predicted"/>
<evidence type="ECO:0000313" key="2">
    <source>
        <dbReference type="EMBL" id="PRI11417.1"/>
    </source>
</evidence>